<dbReference type="InterPro" id="IPR022183">
    <property type="entry name" value="DUF3710"/>
</dbReference>
<reference evidence="2 3" key="1">
    <citation type="submission" date="2019-06" db="EMBL/GenBank/DDBJ databases">
        <title>Sequencing the genomes of 1000 actinobacteria strains.</title>
        <authorList>
            <person name="Klenk H.-P."/>
        </authorList>
    </citation>
    <scope>NUCLEOTIDE SEQUENCE [LARGE SCALE GENOMIC DNA]</scope>
    <source>
        <strain evidence="2 3">DSM 19828</strain>
    </source>
</reference>
<sequence length="281" mass="30382">MGIFRRKDKAAEVEKPAATEVDTEEVRDVETDAAAGEPVTGTSDDSADDARTDPAVAADENADKLARTPRLNSREVDRSKGPFDRAEVDDLEGRVDFGSIAIVPIAEMELRLDVDESGQEITGLTAIVGESACQMQVFAAPKSSGVWDGIRGEIHDNLLSTGGTAQEMVGELGYELHVRTPATGPDGRTTHSAATFVGVDGPRWFLRAVLSGRAAMEDEAAEQMLEFIRGVVVTRGGEPRAPRELLPLRLPENTEPVREYDEAGEELPNPFDRGPEITEIR</sequence>
<evidence type="ECO:0000313" key="2">
    <source>
        <dbReference type="EMBL" id="TQJ14295.1"/>
    </source>
</evidence>
<evidence type="ECO:0000313" key="3">
    <source>
        <dbReference type="Proteomes" id="UP000320806"/>
    </source>
</evidence>
<feature type="region of interest" description="Disordered" evidence="1">
    <location>
        <begin position="1"/>
        <end position="81"/>
    </location>
</feature>
<protein>
    <submittedName>
        <fullName evidence="2">Uncharacterized protein DUF3710</fullName>
    </submittedName>
</protein>
<evidence type="ECO:0000256" key="1">
    <source>
        <dbReference type="SAM" id="MobiDB-lite"/>
    </source>
</evidence>
<dbReference type="AlphaFoldDB" id="A0A542EG58"/>
<comment type="caution">
    <text evidence="2">The sequence shown here is derived from an EMBL/GenBank/DDBJ whole genome shotgun (WGS) entry which is preliminary data.</text>
</comment>
<gene>
    <name evidence="2" type="ORF">FB459_1743</name>
</gene>
<dbReference type="Pfam" id="PF12502">
    <property type="entry name" value="DUF3710"/>
    <property type="match status" value="1"/>
</dbReference>
<dbReference type="EMBL" id="VFMO01000001">
    <property type="protein sequence ID" value="TQJ14295.1"/>
    <property type="molecule type" value="Genomic_DNA"/>
</dbReference>
<organism evidence="2 3">
    <name type="scientific">Yimella lutea</name>
    <dbReference type="NCBI Taxonomy" id="587872"/>
    <lineage>
        <taxon>Bacteria</taxon>
        <taxon>Bacillati</taxon>
        <taxon>Actinomycetota</taxon>
        <taxon>Actinomycetes</taxon>
        <taxon>Micrococcales</taxon>
        <taxon>Dermacoccaceae</taxon>
        <taxon>Yimella</taxon>
    </lineage>
</organism>
<accession>A0A542EG58</accession>
<name>A0A542EG58_9MICO</name>
<feature type="region of interest" description="Disordered" evidence="1">
    <location>
        <begin position="241"/>
        <end position="281"/>
    </location>
</feature>
<keyword evidence="3" id="KW-1185">Reference proteome</keyword>
<dbReference type="RefSeq" id="WP_170221782.1">
    <property type="nucleotide sequence ID" value="NZ_BAABCI010000034.1"/>
</dbReference>
<proteinExistence type="predicted"/>
<feature type="compositionally biased region" description="Basic and acidic residues" evidence="1">
    <location>
        <begin position="61"/>
        <end position="81"/>
    </location>
</feature>
<dbReference type="Proteomes" id="UP000320806">
    <property type="component" value="Unassembled WGS sequence"/>
</dbReference>